<evidence type="ECO:0000256" key="7">
    <source>
        <dbReference type="ARBA" id="ARBA00022771"/>
    </source>
</evidence>
<dbReference type="PANTHER" id="PTHR45740">
    <property type="entry name" value="POLY [ADP-RIBOSE] POLYMERASE"/>
    <property type="match status" value="1"/>
</dbReference>
<evidence type="ECO:0000256" key="8">
    <source>
        <dbReference type="ARBA" id="ARBA00022833"/>
    </source>
</evidence>
<keyword evidence="4" id="KW-0597">Phosphoprotein</keyword>
<evidence type="ECO:0000259" key="13">
    <source>
        <dbReference type="PROSITE" id="PS50103"/>
    </source>
</evidence>
<dbReference type="GO" id="GO:0009615">
    <property type="term" value="P:response to virus"/>
    <property type="evidence" value="ECO:0007669"/>
    <property type="project" value="TreeGrafter"/>
</dbReference>
<dbReference type="Pfam" id="PF18606">
    <property type="entry name" value="HTH_53"/>
    <property type="match status" value="1"/>
</dbReference>
<dbReference type="GO" id="GO:0003950">
    <property type="term" value="F:NAD+ poly-ADP-ribosyltransferase activity"/>
    <property type="evidence" value="ECO:0007669"/>
    <property type="project" value="InterPro"/>
</dbReference>
<dbReference type="InterPro" id="IPR037197">
    <property type="entry name" value="WWE_dom_sf"/>
</dbReference>
<evidence type="ECO:0008006" key="18">
    <source>
        <dbReference type="Google" id="ProtNLM"/>
    </source>
</evidence>
<comment type="subcellular location">
    <subcellularLocation>
        <location evidence="2">Cytoplasm</location>
    </subcellularLocation>
    <subcellularLocation>
        <location evidence="1">Nucleus</location>
    </subcellularLocation>
</comment>
<dbReference type="Pfam" id="PF00644">
    <property type="entry name" value="PARP"/>
    <property type="match status" value="1"/>
</dbReference>
<dbReference type="GO" id="GO:0032481">
    <property type="term" value="P:positive regulation of type I interferon production"/>
    <property type="evidence" value="ECO:0007669"/>
    <property type="project" value="TreeGrafter"/>
</dbReference>
<evidence type="ECO:0000256" key="5">
    <source>
        <dbReference type="ARBA" id="ARBA00022723"/>
    </source>
</evidence>
<dbReference type="GO" id="GO:0061014">
    <property type="term" value="P:positive regulation of mRNA catabolic process"/>
    <property type="evidence" value="ECO:0007669"/>
    <property type="project" value="TreeGrafter"/>
</dbReference>
<dbReference type="AlphaFoldDB" id="A0AAV7SQ25"/>
<dbReference type="GO" id="GO:0005634">
    <property type="term" value="C:nucleus"/>
    <property type="evidence" value="ECO:0007669"/>
    <property type="project" value="UniProtKB-SubCell"/>
</dbReference>
<feature type="domain" description="WWE" evidence="14">
    <location>
        <begin position="329"/>
        <end position="415"/>
    </location>
</feature>
<dbReference type="GO" id="GO:0008270">
    <property type="term" value="F:zinc ion binding"/>
    <property type="evidence" value="ECO:0007669"/>
    <property type="project" value="UniProtKB-KW"/>
</dbReference>
<keyword evidence="17" id="KW-1185">Reference proteome</keyword>
<feature type="zinc finger region" description="C3H1-type" evidence="11">
    <location>
        <begin position="81"/>
        <end position="104"/>
    </location>
</feature>
<keyword evidence="3" id="KW-0963">Cytoplasm</keyword>
<dbReference type="PROSITE" id="PS50918">
    <property type="entry name" value="WWE"/>
    <property type="match status" value="1"/>
</dbReference>
<dbReference type="SUPFAM" id="SSF117839">
    <property type="entry name" value="WWE domain"/>
    <property type="match status" value="1"/>
</dbReference>
<evidence type="ECO:0000259" key="14">
    <source>
        <dbReference type="PROSITE" id="PS50918"/>
    </source>
</evidence>
<keyword evidence="6" id="KW-0677">Repeat</keyword>
<keyword evidence="9" id="KW-0539">Nucleus</keyword>
<gene>
    <name evidence="16" type="ORF">NDU88_006582</name>
</gene>
<feature type="zinc finger region" description="C3H1-type" evidence="11">
    <location>
        <begin position="163"/>
        <end position="184"/>
    </location>
</feature>
<dbReference type="InterPro" id="IPR051712">
    <property type="entry name" value="ARTD-AVP"/>
</dbReference>
<protein>
    <recommendedName>
        <fullName evidence="18">Poly [ADP-ribose] polymerase 12</fullName>
    </recommendedName>
</protein>
<dbReference type="CDD" id="cd01439">
    <property type="entry name" value="TCCD_inducible_PARP_like"/>
    <property type="match status" value="1"/>
</dbReference>
<proteinExistence type="inferred from homology"/>
<dbReference type="Proteomes" id="UP001066276">
    <property type="component" value="Chromosome 4_2"/>
</dbReference>
<keyword evidence="7 11" id="KW-0863">Zinc-finger</keyword>
<comment type="similarity">
    <text evidence="10">Belongs to the ARTD/PARP family.</text>
</comment>
<feature type="region of interest" description="Disordered" evidence="12">
    <location>
        <begin position="671"/>
        <end position="690"/>
    </location>
</feature>
<dbReference type="InterPro" id="IPR041360">
    <property type="entry name" value="ZAP_HTH"/>
</dbReference>
<evidence type="ECO:0000256" key="4">
    <source>
        <dbReference type="ARBA" id="ARBA00022553"/>
    </source>
</evidence>
<dbReference type="Gene3D" id="3.30.720.50">
    <property type="match status" value="1"/>
</dbReference>
<dbReference type="SUPFAM" id="SSF56399">
    <property type="entry name" value="ADP-ribosylation"/>
    <property type="match status" value="1"/>
</dbReference>
<evidence type="ECO:0000256" key="3">
    <source>
        <dbReference type="ARBA" id="ARBA00022490"/>
    </source>
</evidence>
<feature type="domain" description="C3H1-type" evidence="13">
    <location>
        <begin position="81"/>
        <end position="104"/>
    </location>
</feature>
<dbReference type="InterPro" id="IPR004170">
    <property type="entry name" value="WWE_dom"/>
</dbReference>
<dbReference type="Gene3D" id="1.10.10.10">
    <property type="entry name" value="Winged helix-like DNA-binding domain superfamily/Winged helix DNA-binding domain"/>
    <property type="match status" value="1"/>
</dbReference>
<organism evidence="16 17">
    <name type="scientific">Pleurodeles waltl</name>
    <name type="common">Iberian ribbed newt</name>
    <dbReference type="NCBI Taxonomy" id="8319"/>
    <lineage>
        <taxon>Eukaryota</taxon>
        <taxon>Metazoa</taxon>
        <taxon>Chordata</taxon>
        <taxon>Craniata</taxon>
        <taxon>Vertebrata</taxon>
        <taxon>Euteleostomi</taxon>
        <taxon>Amphibia</taxon>
        <taxon>Batrachia</taxon>
        <taxon>Caudata</taxon>
        <taxon>Salamandroidea</taxon>
        <taxon>Salamandridae</taxon>
        <taxon>Pleurodelinae</taxon>
        <taxon>Pleurodeles</taxon>
    </lineage>
</organism>
<dbReference type="Pfam" id="PF25261">
    <property type="entry name" value="zf-CCCH_PARP12"/>
    <property type="match status" value="1"/>
</dbReference>
<evidence type="ECO:0000256" key="9">
    <source>
        <dbReference type="ARBA" id="ARBA00023242"/>
    </source>
</evidence>
<evidence type="ECO:0000256" key="12">
    <source>
        <dbReference type="SAM" id="MobiDB-lite"/>
    </source>
</evidence>
<feature type="domain" description="PARP catalytic" evidence="15">
    <location>
        <begin position="437"/>
        <end position="639"/>
    </location>
</feature>
<evidence type="ECO:0000256" key="1">
    <source>
        <dbReference type="ARBA" id="ARBA00004123"/>
    </source>
</evidence>
<dbReference type="Gene3D" id="3.90.228.10">
    <property type="match status" value="1"/>
</dbReference>
<dbReference type="InterPro" id="IPR000571">
    <property type="entry name" value="Znf_CCCH"/>
</dbReference>
<comment type="caution">
    <text evidence="16">The sequence shown here is derived from an EMBL/GenBank/DDBJ whole genome shotgun (WGS) entry which is preliminary data.</text>
</comment>
<dbReference type="InterPro" id="IPR057602">
    <property type="entry name" value="Zfn-CCCH_PARP12"/>
</dbReference>
<dbReference type="GO" id="GO:1990404">
    <property type="term" value="F:NAD+-protein mono-ADP-ribosyltransferase activity"/>
    <property type="evidence" value="ECO:0007669"/>
    <property type="project" value="TreeGrafter"/>
</dbReference>
<evidence type="ECO:0000313" key="17">
    <source>
        <dbReference type="Proteomes" id="UP001066276"/>
    </source>
</evidence>
<dbReference type="InterPro" id="IPR012317">
    <property type="entry name" value="Poly(ADP-ribose)pol_cat_dom"/>
</dbReference>
<evidence type="ECO:0000313" key="16">
    <source>
        <dbReference type="EMBL" id="KAJ1166173.1"/>
    </source>
</evidence>
<name>A0AAV7SQ25_PLEWA</name>
<dbReference type="PANTHER" id="PTHR45740:SF8">
    <property type="entry name" value="ZINC FINGER CCCH-TYPE ANTIVIRAL PROTEIN 1"/>
    <property type="match status" value="1"/>
</dbReference>
<keyword evidence="5 11" id="KW-0479">Metal-binding</keyword>
<dbReference type="GO" id="GO:0005737">
    <property type="term" value="C:cytoplasm"/>
    <property type="evidence" value="ECO:0007669"/>
    <property type="project" value="UniProtKB-SubCell"/>
</dbReference>
<dbReference type="SMART" id="SM00356">
    <property type="entry name" value="ZnF_C3H1"/>
    <property type="match status" value="2"/>
</dbReference>
<evidence type="ECO:0000256" key="11">
    <source>
        <dbReference type="PROSITE-ProRule" id="PRU00723"/>
    </source>
</evidence>
<keyword evidence="8 11" id="KW-0862">Zinc</keyword>
<dbReference type="InterPro" id="IPR036388">
    <property type="entry name" value="WH-like_DNA-bd_sf"/>
</dbReference>
<sequence>MSDPAVSAFLTQLLCAHGGRLAVSEIQKSLSLPPAHTLRILREEAARFLLLEQEGLVLALSAIRLCSRERCQAQDCERLHLCRFFTLGRCTRKSNTCAFSHDIHSDSNKAVLKAHTISNLDKKDLQVLLLLNDPSLLPEVCKEYQSERKDTCTKGASCKGLHVCGFFARGTCRNSKCSRSHNLLDPTNMRMLQIRGLSGEIAQNIQLMRTHQCNEAQKGTEKNNKKAPQAEASPVASPQGEQNDPNEICLYHIWKFCRNQNKCTQVHYYLPYRWQILEGTGEWKDLPSMEEIEKAYSDPKKASSKHQNIDFQSMTSSMKPVRRLSTASSVVKPSDYILTTEWVWYWKNEHGQWIEYGKHGGKGTATLTSMDLEATYLIDQKAVVKFEAGSQKYEIHFQDMTQRNLKFGTKKEVLRRPMFVSQEDVKRLKASGKPQAIPAYWDKTALPTKGYELVDVHRGSSEFNEIEREFEKTMYGYSVQKIKRVQNPSLWQVYQMQMKKMKTVNNDKDVLEKKLFHGTDTYHVDTICHENFDWRMYEGRTTIYGKGSYFSRDASYSHQYCQSSSSRKSMFLARVLVGDYIKGLERYTRPPSKPSNQRMAYDSCVDNEYDPSIFVIFEKLQVYPDYVLEYKQNALESNAKANPHTNSHCNAQAYPENYVQARVEAYPQSNVQGKEQRNEVNKNDRSCCIS</sequence>
<feature type="domain" description="C3H1-type" evidence="13">
    <location>
        <begin position="163"/>
        <end position="184"/>
    </location>
</feature>
<evidence type="ECO:0000259" key="15">
    <source>
        <dbReference type="PROSITE" id="PS51059"/>
    </source>
</evidence>
<feature type="region of interest" description="Disordered" evidence="12">
    <location>
        <begin position="214"/>
        <end position="242"/>
    </location>
</feature>
<feature type="compositionally biased region" description="Basic and acidic residues" evidence="12">
    <location>
        <begin position="674"/>
        <end position="690"/>
    </location>
</feature>
<dbReference type="PROSITE" id="PS50103">
    <property type="entry name" value="ZF_C3H1"/>
    <property type="match status" value="2"/>
</dbReference>
<evidence type="ECO:0000256" key="10">
    <source>
        <dbReference type="ARBA" id="ARBA00024347"/>
    </source>
</evidence>
<dbReference type="Pfam" id="PF02825">
    <property type="entry name" value="WWE"/>
    <property type="match status" value="1"/>
</dbReference>
<dbReference type="Pfam" id="PF23466">
    <property type="entry name" value="WWE_4"/>
    <property type="match status" value="1"/>
</dbReference>
<reference evidence="16" key="1">
    <citation type="journal article" date="2022" name="bioRxiv">
        <title>Sequencing and chromosome-scale assembly of the giantPleurodeles waltlgenome.</title>
        <authorList>
            <person name="Brown T."/>
            <person name="Elewa A."/>
            <person name="Iarovenko S."/>
            <person name="Subramanian E."/>
            <person name="Araus A.J."/>
            <person name="Petzold A."/>
            <person name="Susuki M."/>
            <person name="Suzuki K.-i.T."/>
            <person name="Hayashi T."/>
            <person name="Toyoda A."/>
            <person name="Oliveira C."/>
            <person name="Osipova E."/>
            <person name="Leigh N.D."/>
            <person name="Simon A."/>
            <person name="Yun M.H."/>
        </authorList>
    </citation>
    <scope>NUCLEOTIDE SEQUENCE</scope>
    <source>
        <strain evidence="16">20211129_DDA</strain>
        <tissue evidence="16">Liver</tissue>
    </source>
</reference>
<dbReference type="EMBL" id="JANPWB010000008">
    <property type="protein sequence ID" value="KAJ1166173.1"/>
    <property type="molecule type" value="Genomic_DNA"/>
</dbReference>
<evidence type="ECO:0000256" key="2">
    <source>
        <dbReference type="ARBA" id="ARBA00004496"/>
    </source>
</evidence>
<dbReference type="GO" id="GO:0003723">
    <property type="term" value="F:RNA binding"/>
    <property type="evidence" value="ECO:0007669"/>
    <property type="project" value="TreeGrafter"/>
</dbReference>
<dbReference type="PROSITE" id="PS51059">
    <property type="entry name" value="PARP_CATALYTIC"/>
    <property type="match status" value="1"/>
</dbReference>
<evidence type="ECO:0000256" key="6">
    <source>
        <dbReference type="ARBA" id="ARBA00022737"/>
    </source>
</evidence>
<accession>A0AAV7SQ25</accession>